<reference evidence="2 3" key="1">
    <citation type="submission" date="2021-03" db="EMBL/GenBank/DDBJ databases">
        <authorList>
            <person name="King G.J."/>
            <person name="Bancroft I."/>
            <person name="Baten A."/>
            <person name="Bloomfield J."/>
            <person name="Borpatragohain P."/>
            <person name="He Z."/>
            <person name="Irish N."/>
            <person name="Irwin J."/>
            <person name="Liu K."/>
            <person name="Mauleon R.P."/>
            <person name="Moore J."/>
            <person name="Morris R."/>
            <person name="Ostergaard L."/>
            <person name="Wang B."/>
            <person name="Wells R."/>
        </authorList>
    </citation>
    <scope>NUCLEOTIDE SEQUENCE [LARGE SCALE GENOMIC DNA]</scope>
    <source>
        <strain evidence="2">R-o-18</strain>
        <tissue evidence="2">Leaf</tissue>
    </source>
</reference>
<keyword evidence="3" id="KW-1185">Reference proteome</keyword>
<name>A0ABQ7MNZ1_BRACM</name>
<dbReference type="InterPro" id="IPR056813">
    <property type="entry name" value="GIL1_IRKI_C"/>
</dbReference>
<comment type="caution">
    <text evidence="2">The sequence shown here is derived from an EMBL/GenBank/DDBJ whole genome shotgun (WGS) entry which is preliminary data.</text>
</comment>
<feature type="domain" description="GIL1/IRKI C-terminal" evidence="1">
    <location>
        <begin position="121"/>
        <end position="155"/>
    </location>
</feature>
<accession>A0ABQ7MNZ1</accession>
<dbReference type="Proteomes" id="UP000823674">
    <property type="component" value="Chromosome A04"/>
</dbReference>
<dbReference type="InterPro" id="IPR040225">
    <property type="entry name" value="GIL1-like"/>
</dbReference>
<organism evidence="2 3">
    <name type="scientific">Brassica rapa subsp. trilocularis</name>
    <dbReference type="NCBI Taxonomy" id="1813537"/>
    <lineage>
        <taxon>Eukaryota</taxon>
        <taxon>Viridiplantae</taxon>
        <taxon>Streptophyta</taxon>
        <taxon>Embryophyta</taxon>
        <taxon>Tracheophyta</taxon>
        <taxon>Spermatophyta</taxon>
        <taxon>Magnoliopsida</taxon>
        <taxon>eudicotyledons</taxon>
        <taxon>Gunneridae</taxon>
        <taxon>Pentapetalae</taxon>
        <taxon>rosids</taxon>
        <taxon>malvids</taxon>
        <taxon>Brassicales</taxon>
        <taxon>Brassicaceae</taxon>
        <taxon>Brassiceae</taxon>
        <taxon>Brassica</taxon>
    </lineage>
</organism>
<dbReference type="Pfam" id="PF24994">
    <property type="entry name" value="GIL1_IRKI_C"/>
    <property type="match status" value="1"/>
</dbReference>
<dbReference type="PANTHER" id="PTHR31161">
    <property type="entry name" value="PROTEIN GRAVITROPIC IN THE LIGHT 1"/>
    <property type="match status" value="1"/>
</dbReference>
<protein>
    <recommendedName>
        <fullName evidence="1">GIL1/IRKI C-terminal domain-containing protein</fullName>
    </recommendedName>
</protein>
<evidence type="ECO:0000313" key="3">
    <source>
        <dbReference type="Proteomes" id="UP000823674"/>
    </source>
</evidence>
<proteinExistence type="predicted"/>
<dbReference type="EMBL" id="JADBGQ010000004">
    <property type="protein sequence ID" value="KAG5399580.1"/>
    <property type="molecule type" value="Genomic_DNA"/>
</dbReference>
<evidence type="ECO:0000259" key="1">
    <source>
        <dbReference type="Pfam" id="PF24994"/>
    </source>
</evidence>
<evidence type="ECO:0000313" key="2">
    <source>
        <dbReference type="EMBL" id="KAG5399580.1"/>
    </source>
</evidence>
<sequence>MREVDSSAPPPPLSAMFQKLATAVKTKTFELFTEDEDDNLRWTRFDWLMEKAGWGLDLAEVDYAEKGHNRYALLSYVCLGMFRGFDDDEESYSLRELMQHVSSDPMELLERDKDCAFSRKEDKRLTVNLTRGKVVGFTVVPGFKVGCTVIQSQVYLTSLKCK</sequence>
<gene>
    <name evidence="2" type="primary">A04p001830.1_BraROA</name>
    <name evidence="2" type="ORF">IGI04_014187</name>
</gene>